<evidence type="ECO:0000313" key="1">
    <source>
        <dbReference type="EMBL" id="ASZ74840.1"/>
    </source>
</evidence>
<reference evidence="2" key="1">
    <citation type="submission" date="2017-08" db="EMBL/GenBank/DDBJ databases">
        <authorList>
            <person name="de Groot N.N."/>
        </authorList>
    </citation>
    <scope>NUCLEOTIDE SEQUENCE [LARGE SCALE GENOMIC DNA]</scope>
</reference>
<dbReference type="EMBL" id="MF668286">
    <property type="protein sequence ID" value="ASZ74840.1"/>
    <property type="molecule type" value="Genomic_DNA"/>
</dbReference>
<sequence length="82" mass="8814">MSVADLNQLQDLIKDFIEERPCAVTSTSVATLQTRIRGAINAATLTTFTVTGPLATESGTLDGIESLLRDRGYNIKVVSSAW</sequence>
<dbReference type="Proteomes" id="UP000231419">
    <property type="component" value="Segment"/>
</dbReference>
<protein>
    <submittedName>
        <fullName evidence="1">Uncharacterized protein</fullName>
    </submittedName>
</protein>
<keyword evidence="2" id="KW-1185">Reference proteome</keyword>
<accession>A0A2D1A6E5</accession>
<proteinExistence type="predicted"/>
<name>A0A2D1A6E5_9CAUD</name>
<evidence type="ECO:0000313" key="2">
    <source>
        <dbReference type="Proteomes" id="UP000231419"/>
    </source>
</evidence>
<organism evidence="1 2">
    <name type="scientific">Rhodococcus phage Trina</name>
    <dbReference type="NCBI Taxonomy" id="2027905"/>
    <lineage>
        <taxon>Viruses</taxon>
        <taxon>Duplodnaviria</taxon>
        <taxon>Heunggongvirae</taxon>
        <taxon>Uroviricota</taxon>
        <taxon>Caudoviricetes</taxon>
        <taxon>Trinavirus</taxon>
        <taxon>Trinavirus trina</taxon>
    </lineage>
</organism>
<gene>
    <name evidence="1" type="ORF">SEA_TRINA_22</name>
</gene>